<evidence type="ECO:0000256" key="5">
    <source>
        <dbReference type="ARBA" id="ARBA00022989"/>
    </source>
</evidence>
<evidence type="ECO:0000256" key="4">
    <source>
        <dbReference type="ARBA" id="ARBA00022692"/>
    </source>
</evidence>
<evidence type="ECO:0000256" key="7">
    <source>
        <dbReference type="SAM" id="Phobius"/>
    </source>
</evidence>
<comment type="similarity">
    <text evidence="2">Belongs to the major facilitator superfamily. Folate-biopterin transporter (TC 2.A.71) family.</text>
</comment>
<feature type="transmembrane region" description="Helical" evidence="7">
    <location>
        <begin position="144"/>
        <end position="167"/>
    </location>
</feature>
<feature type="transmembrane region" description="Helical" evidence="7">
    <location>
        <begin position="70"/>
        <end position="91"/>
    </location>
</feature>
<proteinExistence type="inferred from homology"/>
<dbReference type="InterPro" id="IPR039309">
    <property type="entry name" value="BT1"/>
</dbReference>
<dbReference type="AlphaFoldDB" id="A0ABD0TV05"/>
<dbReference type="InterPro" id="IPR036259">
    <property type="entry name" value="MFS_trans_sf"/>
</dbReference>
<feature type="transmembrane region" description="Helical" evidence="7">
    <location>
        <begin position="305"/>
        <end position="324"/>
    </location>
</feature>
<keyword evidence="3" id="KW-0813">Transport</keyword>
<dbReference type="Proteomes" id="UP001552299">
    <property type="component" value="Unassembled WGS sequence"/>
</dbReference>
<evidence type="ECO:0000256" key="3">
    <source>
        <dbReference type="ARBA" id="ARBA00022448"/>
    </source>
</evidence>
<accession>A0ABD0TV05</accession>
<evidence type="ECO:0000256" key="2">
    <source>
        <dbReference type="ARBA" id="ARBA00007015"/>
    </source>
</evidence>
<dbReference type="SUPFAM" id="SSF103473">
    <property type="entry name" value="MFS general substrate transporter"/>
    <property type="match status" value="1"/>
</dbReference>
<comment type="caution">
    <text evidence="8">The sequence shown here is derived from an EMBL/GenBank/DDBJ whole genome shotgun (WGS) entry which is preliminary data.</text>
</comment>
<dbReference type="Gene3D" id="1.20.1250.20">
    <property type="entry name" value="MFS general substrate transporter like domains"/>
    <property type="match status" value="1"/>
</dbReference>
<evidence type="ECO:0000256" key="1">
    <source>
        <dbReference type="ARBA" id="ARBA00004141"/>
    </source>
</evidence>
<feature type="transmembrane region" description="Helical" evidence="7">
    <location>
        <begin position="112"/>
        <end position="138"/>
    </location>
</feature>
<name>A0ABD0TV05_DENTH</name>
<feature type="transmembrane region" description="Helical" evidence="7">
    <location>
        <begin position="215"/>
        <end position="234"/>
    </location>
</feature>
<feature type="transmembrane region" description="Helical" evidence="7">
    <location>
        <begin position="188"/>
        <end position="209"/>
    </location>
</feature>
<organism evidence="8 9">
    <name type="scientific">Dendrobium thyrsiflorum</name>
    <name type="common">Pinecone-like raceme dendrobium</name>
    <name type="synonym">Orchid</name>
    <dbReference type="NCBI Taxonomy" id="117978"/>
    <lineage>
        <taxon>Eukaryota</taxon>
        <taxon>Viridiplantae</taxon>
        <taxon>Streptophyta</taxon>
        <taxon>Embryophyta</taxon>
        <taxon>Tracheophyta</taxon>
        <taxon>Spermatophyta</taxon>
        <taxon>Magnoliopsida</taxon>
        <taxon>Liliopsida</taxon>
        <taxon>Asparagales</taxon>
        <taxon>Orchidaceae</taxon>
        <taxon>Epidendroideae</taxon>
        <taxon>Malaxideae</taxon>
        <taxon>Dendrobiinae</taxon>
        <taxon>Dendrobium</taxon>
    </lineage>
</organism>
<dbReference type="PANTHER" id="PTHR31585">
    <property type="entry name" value="FOLATE-BIOPTERIN TRANSPORTER 1, CHLOROPLASTIC"/>
    <property type="match status" value="1"/>
</dbReference>
<dbReference type="EMBL" id="JANQDX010000020">
    <property type="protein sequence ID" value="KAL0903515.1"/>
    <property type="molecule type" value="Genomic_DNA"/>
</dbReference>
<sequence>MEYVLPSQISSSELVTEDEKEPIVFIDGVPKENESYGHEFLGITDSKVQQVAHLLSPLTWFRVLSKETHWSFVFGVIVVYGISQGFGGGTWKVTIEYYWKDVQKVQPSAAQFYQGIISIPWIVKPLWGLLGVLSMLTLSLHSKLHVVFALLAMTAGSASVAIADVTIDACVAQNSIAKPSLAADMQSLCGLSASIGALIGFSLSGILVHAMGSQAVIGLLSIPCLLIVSVGILIKEPHTTSFAYNEVHKKFLQVGQSMWSTLKCPQVWRPCVYMYITLALSLNIQEGMFYWYTNPKAGPAFSQETVGFIFSIGSIGSLLGVLLYQNLLKDFQFRGMLFWVQVLTGFAGMLDLVLVLRLNLKLGIPDYFFVVVDECVSQLISRIKWMPLLVLSSKLCPSGIEGTFFALLMSIDNVGLLSSSWGGGLLLRLLNVTRTEFGNLWTAILIRNIMRLLPLSLLFLVPKSNQNSNILPPEMLMENESSNNIKEADVELASLVNSS</sequence>
<evidence type="ECO:0000313" key="9">
    <source>
        <dbReference type="Proteomes" id="UP001552299"/>
    </source>
</evidence>
<gene>
    <name evidence="8" type="ORF">M5K25_027901</name>
</gene>
<evidence type="ECO:0000313" key="8">
    <source>
        <dbReference type="EMBL" id="KAL0903515.1"/>
    </source>
</evidence>
<protein>
    <recommendedName>
        <fullName evidence="10">Folate-biopterin transporter 2</fullName>
    </recommendedName>
</protein>
<feature type="transmembrane region" description="Helical" evidence="7">
    <location>
        <begin position="272"/>
        <end position="293"/>
    </location>
</feature>
<keyword evidence="4 7" id="KW-0812">Transmembrane</keyword>
<dbReference type="CDD" id="cd17484">
    <property type="entry name" value="MFS_FBT"/>
    <property type="match status" value="1"/>
</dbReference>
<evidence type="ECO:0008006" key="10">
    <source>
        <dbReference type="Google" id="ProtNLM"/>
    </source>
</evidence>
<keyword evidence="9" id="KW-1185">Reference proteome</keyword>
<feature type="transmembrane region" description="Helical" evidence="7">
    <location>
        <begin position="336"/>
        <end position="356"/>
    </location>
</feature>
<dbReference type="GO" id="GO:0016020">
    <property type="term" value="C:membrane"/>
    <property type="evidence" value="ECO:0007669"/>
    <property type="project" value="UniProtKB-SubCell"/>
</dbReference>
<keyword evidence="5 7" id="KW-1133">Transmembrane helix</keyword>
<keyword evidence="6 7" id="KW-0472">Membrane</keyword>
<reference evidence="8 9" key="1">
    <citation type="journal article" date="2024" name="Plant Biotechnol. J.">
        <title>Dendrobium thyrsiflorum genome and its molecular insights into genes involved in important horticultural traits.</title>
        <authorList>
            <person name="Chen B."/>
            <person name="Wang J.Y."/>
            <person name="Zheng P.J."/>
            <person name="Li K.L."/>
            <person name="Liang Y.M."/>
            <person name="Chen X.F."/>
            <person name="Zhang C."/>
            <person name="Zhao X."/>
            <person name="He X."/>
            <person name="Zhang G.Q."/>
            <person name="Liu Z.J."/>
            <person name="Xu Q."/>
        </authorList>
    </citation>
    <scope>NUCLEOTIDE SEQUENCE [LARGE SCALE GENOMIC DNA]</scope>
    <source>
        <strain evidence="8">GZMU011</strain>
    </source>
</reference>
<dbReference type="PANTHER" id="PTHR31585:SF6">
    <property type="entry name" value="FOLATE-BIOPTERIN TRANSPORTER 2-RELATED"/>
    <property type="match status" value="1"/>
</dbReference>
<evidence type="ECO:0000256" key="6">
    <source>
        <dbReference type="ARBA" id="ARBA00023136"/>
    </source>
</evidence>
<dbReference type="Pfam" id="PF03092">
    <property type="entry name" value="BT1"/>
    <property type="match status" value="1"/>
</dbReference>
<comment type="subcellular location">
    <subcellularLocation>
        <location evidence="1">Membrane</location>
        <topology evidence="1">Multi-pass membrane protein</topology>
    </subcellularLocation>
</comment>